<proteinExistence type="predicted"/>
<sequence length="91" mass="10446">MTIEKTTLIVEKMERMATLLELGGYAEWSASIFKLAKKYVIDPDNTRHIFRNLYGGMGSLNDLVLYKNGKILMSENDELDQIRSDLFNLLS</sequence>
<feature type="domain" description="DUF6966" evidence="1">
    <location>
        <begin position="23"/>
        <end position="70"/>
    </location>
</feature>
<name>A0A0U1HQV1_YERRO</name>
<dbReference type="AlphaFoldDB" id="A0A0U1HQV1"/>
<dbReference type="Proteomes" id="UP000042054">
    <property type="component" value="Unassembled WGS sequence"/>
</dbReference>
<dbReference type="InterPro" id="IPR054239">
    <property type="entry name" value="DUF6966"/>
</dbReference>
<dbReference type="RefSeq" id="WP_050534741.1">
    <property type="nucleotide sequence ID" value="NZ_CABIHQ010000008.1"/>
</dbReference>
<dbReference type="OrthoDB" id="1449298at2"/>
<dbReference type="EMBL" id="CTKE01000005">
    <property type="protein sequence ID" value="CQI88886.1"/>
    <property type="molecule type" value="Genomic_DNA"/>
</dbReference>
<dbReference type="Pfam" id="PF22294">
    <property type="entry name" value="DUF6966"/>
    <property type="match status" value="1"/>
</dbReference>
<evidence type="ECO:0000259" key="1">
    <source>
        <dbReference type="Pfam" id="PF22294"/>
    </source>
</evidence>
<accession>A0A0U1HQV1</accession>
<protein>
    <recommendedName>
        <fullName evidence="1">DUF6966 domain-containing protein</fullName>
    </recommendedName>
</protein>
<gene>
    <name evidence="2" type="ORF">ERS008555_01237</name>
</gene>
<organism evidence="2 3">
    <name type="scientific">Yersinia rohdei</name>
    <dbReference type="NCBI Taxonomy" id="29485"/>
    <lineage>
        <taxon>Bacteria</taxon>
        <taxon>Pseudomonadati</taxon>
        <taxon>Pseudomonadota</taxon>
        <taxon>Gammaproteobacteria</taxon>
        <taxon>Enterobacterales</taxon>
        <taxon>Yersiniaceae</taxon>
        <taxon>Yersinia</taxon>
    </lineage>
</organism>
<reference evidence="2 3" key="1">
    <citation type="submission" date="2015-03" db="EMBL/GenBank/DDBJ databases">
        <authorList>
            <person name="Murphy D."/>
        </authorList>
    </citation>
    <scope>NUCLEOTIDE SEQUENCE [LARGE SCALE GENOMIC DNA]</scope>
    <source>
        <strain evidence="2 3">68/02</strain>
    </source>
</reference>
<evidence type="ECO:0000313" key="3">
    <source>
        <dbReference type="Proteomes" id="UP000042054"/>
    </source>
</evidence>
<evidence type="ECO:0000313" key="2">
    <source>
        <dbReference type="EMBL" id="CQI88886.1"/>
    </source>
</evidence>